<dbReference type="InterPro" id="IPR036116">
    <property type="entry name" value="FN3_sf"/>
</dbReference>
<dbReference type="NCBIfam" id="TIGR02232">
    <property type="entry name" value="myxo_disulf_rpt"/>
    <property type="match status" value="1"/>
</dbReference>
<feature type="domain" description="Sushi" evidence="8">
    <location>
        <begin position="1156"/>
        <end position="1218"/>
    </location>
</feature>
<reference evidence="9 10" key="1">
    <citation type="submission" date="2020-06" db="EMBL/GenBank/DDBJ databases">
        <authorList>
            <person name="Li R."/>
            <person name="Bekaert M."/>
        </authorList>
    </citation>
    <scope>NUCLEOTIDE SEQUENCE [LARGE SCALE GENOMIC DNA]</scope>
    <source>
        <strain evidence="10">wild</strain>
    </source>
</reference>
<keyword evidence="5" id="KW-0325">Glycoprotein</keyword>
<keyword evidence="9" id="KW-0378">Hydrolase</keyword>
<dbReference type="InterPro" id="IPR024079">
    <property type="entry name" value="MetalloPept_cat_dom_sf"/>
</dbReference>
<dbReference type="InterPro" id="IPR013783">
    <property type="entry name" value="Ig-like_fold"/>
</dbReference>
<keyword evidence="4" id="KW-1015">Disulfide bond</keyword>
<dbReference type="InterPro" id="IPR035976">
    <property type="entry name" value="Sushi/SCR/CCP_sf"/>
</dbReference>
<keyword evidence="2" id="KW-0732">Signal</keyword>
<gene>
    <name evidence="9" type="ORF">MCOR_30566</name>
</gene>
<dbReference type="Gene3D" id="2.60.120.200">
    <property type="match status" value="1"/>
</dbReference>
<evidence type="ECO:0000256" key="4">
    <source>
        <dbReference type="ARBA" id="ARBA00023157"/>
    </source>
</evidence>
<dbReference type="EC" id="3.4.24.79" evidence="9"/>
<dbReference type="SMART" id="SM00032">
    <property type="entry name" value="CCP"/>
    <property type="match status" value="4"/>
</dbReference>
<dbReference type="GO" id="GO:0005615">
    <property type="term" value="C:extracellular space"/>
    <property type="evidence" value="ECO:0007669"/>
    <property type="project" value="TreeGrafter"/>
</dbReference>
<dbReference type="InterPro" id="IPR058897">
    <property type="entry name" value="PAPPA_SD_C"/>
</dbReference>
<dbReference type="PROSITE" id="PS50923">
    <property type="entry name" value="SUSHI"/>
    <property type="match status" value="3"/>
</dbReference>
<dbReference type="GO" id="GO:0007166">
    <property type="term" value="P:cell surface receptor signaling pathway"/>
    <property type="evidence" value="ECO:0007669"/>
    <property type="project" value="TreeGrafter"/>
</dbReference>
<keyword evidence="3" id="KW-0677">Repeat</keyword>
<dbReference type="CDD" id="cd00033">
    <property type="entry name" value="CCP"/>
    <property type="match status" value="3"/>
</dbReference>
<dbReference type="PANTHER" id="PTHR46130">
    <property type="entry name" value="LAMGL DOMAIN-CONTAINING PROTEIN"/>
    <property type="match status" value="1"/>
</dbReference>
<comment type="caution">
    <text evidence="6">Lacks conserved residue(s) required for the propagation of feature annotation.</text>
</comment>
<dbReference type="OrthoDB" id="536211at2759"/>
<evidence type="ECO:0000256" key="5">
    <source>
        <dbReference type="ARBA" id="ARBA00023180"/>
    </source>
</evidence>
<evidence type="ECO:0000256" key="7">
    <source>
        <dbReference type="SAM" id="Phobius"/>
    </source>
</evidence>
<keyword evidence="10" id="KW-1185">Reference proteome</keyword>
<keyword evidence="7" id="KW-1133">Transmembrane helix</keyword>
<dbReference type="GO" id="GO:0006508">
    <property type="term" value="P:proteolysis"/>
    <property type="evidence" value="ECO:0007669"/>
    <property type="project" value="TreeGrafter"/>
</dbReference>
<dbReference type="SUPFAM" id="SSF55486">
    <property type="entry name" value="Metalloproteases ('zincins'), catalytic domain"/>
    <property type="match status" value="1"/>
</dbReference>
<evidence type="ECO:0000313" key="9">
    <source>
        <dbReference type="EMBL" id="CAC5395950.1"/>
    </source>
</evidence>
<evidence type="ECO:0000256" key="6">
    <source>
        <dbReference type="PROSITE-ProRule" id="PRU00302"/>
    </source>
</evidence>
<dbReference type="Gene3D" id="3.30.300.320">
    <property type="match status" value="1"/>
</dbReference>
<keyword evidence="7" id="KW-0812">Transmembrane</keyword>
<dbReference type="InterPro" id="IPR000436">
    <property type="entry name" value="Sushi_SCR_CCP_dom"/>
</dbReference>
<dbReference type="PANTHER" id="PTHR46130:SF3">
    <property type="entry name" value="CHROMOSOME UNDETERMINED SCAFFOLD_33, WHOLE GENOME SHOTGUN SEQUENCE"/>
    <property type="match status" value="1"/>
</dbReference>
<feature type="transmembrane region" description="Helical" evidence="7">
    <location>
        <begin position="7"/>
        <end position="24"/>
    </location>
</feature>
<keyword evidence="6" id="KW-0768">Sushi</keyword>
<dbReference type="InterPro" id="IPR008754">
    <property type="entry name" value="Peptidase_M43"/>
</dbReference>
<dbReference type="GO" id="GO:0004222">
    <property type="term" value="F:metalloendopeptidase activity"/>
    <property type="evidence" value="ECO:0007669"/>
    <property type="project" value="TreeGrafter"/>
</dbReference>
<dbReference type="SUPFAM" id="SSF49265">
    <property type="entry name" value="Fibronectin type III"/>
    <property type="match status" value="1"/>
</dbReference>
<name>A0A6J8CM76_MYTCO</name>
<dbReference type="Gene3D" id="2.10.70.10">
    <property type="entry name" value="Complement Module, domain 1"/>
    <property type="match status" value="3"/>
</dbReference>
<dbReference type="SMART" id="SM00004">
    <property type="entry name" value="NL"/>
    <property type="match status" value="3"/>
</dbReference>
<proteinExistence type="inferred from homology"/>
<dbReference type="Gene3D" id="3.40.390.10">
    <property type="entry name" value="Collagenase (Catalytic Domain)"/>
    <property type="match status" value="1"/>
</dbReference>
<evidence type="ECO:0000256" key="2">
    <source>
        <dbReference type="ARBA" id="ARBA00022729"/>
    </source>
</evidence>
<evidence type="ECO:0000259" key="8">
    <source>
        <dbReference type="PROSITE" id="PS50923"/>
    </source>
</evidence>
<dbReference type="SUPFAM" id="SSF49899">
    <property type="entry name" value="Concanavalin A-like lectins/glucanases"/>
    <property type="match status" value="1"/>
</dbReference>
<dbReference type="InterPro" id="IPR003961">
    <property type="entry name" value="FN3_dom"/>
</dbReference>
<evidence type="ECO:0000256" key="3">
    <source>
        <dbReference type="ARBA" id="ARBA00022737"/>
    </source>
</evidence>
<evidence type="ECO:0000313" key="10">
    <source>
        <dbReference type="Proteomes" id="UP000507470"/>
    </source>
</evidence>
<dbReference type="Gene3D" id="2.60.40.10">
    <property type="entry name" value="Immunoglobulins"/>
    <property type="match status" value="1"/>
</dbReference>
<dbReference type="Pfam" id="PF00084">
    <property type="entry name" value="Sushi"/>
    <property type="match status" value="3"/>
</dbReference>
<dbReference type="InterPro" id="IPR011936">
    <property type="entry name" value="Myxo_disulph_rpt"/>
</dbReference>
<dbReference type="SUPFAM" id="SSF57535">
    <property type="entry name" value="Complement control module/SCR domain"/>
    <property type="match status" value="4"/>
</dbReference>
<accession>A0A6J8CM76</accession>
<dbReference type="Pfam" id="PF05572">
    <property type="entry name" value="Peptidase_M43"/>
    <property type="match status" value="1"/>
</dbReference>
<comment type="similarity">
    <text evidence="1">Belongs to the peptidase M43B family.</text>
</comment>
<keyword evidence="7" id="KW-0472">Membrane</keyword>
<dbReference type="Pfam" id="PF00066">
    <property type="entry name" value="Notch"/>
    <property type="match status" value="1"/>
</dbReference>
<dbReference type="CDD" id="cd00063">
    <property type="entry name" value="FN3"/>
    <property type="match status" value="1"/>
</dbReference>
<dbReference type="InterPro" id="IPR013320">
    <property type="entry name" value="ConA-like_dom_sf"/>
</dbReference>
<dbReference type="InterPro" id="IPR000800">
    <property type="entry name" value="Notch_dom"/>
</dbReference>
<feature type="domain" description="Sushi" evidence="8">
    <location>
        <begin position="1219"/>
        <end position="1277"/>
    </location>
</feature>
<dbReference type="Proteomes" id="UP000507470">
    <property type="component" value="Unassembled WGS sequence"/>
</dbReference>
<dbReference type="Pfam" id="PF25900">
    <property type="entry name" value="PAPPA"/>
    <property type="match status" value="1"/>
</dbReference>
<dbReference type="EMBL" id="CACVKT020005598">
    <property type="protein sequence ID" value="CAC5395950.1"/>
    <property type="molecule type" value="Genomic_DNA"/>
</dbReference>
<evidence type="ECO:0000256" key="1">
    <source>
        <dbReference type="ARBA" id="ARBA00008721"/>
    </source>
</evidence>
<dbReference type="Gene3D" id="4.10.470.20">
    <property type="match status" value="1"/>
</dbReference>
<organism evidence="9 10">
    <name type="scientific">Mytilus coruscus</name>
    <name type="common">Sea mussel</name>
    <dbReference type="NCBI Taxonomy" id="42192"/>
    <lineage>
        <taxon>Eukaryota</taxon>
        <taxon>Metazoa</taxon>
        <taxon>Spiralia</taxon>
        <taxon>Lophotrochozoa</taxon>
        <taxon>Mollusca</taxon>
        <taxon>Bivalvia</taxon>
        <taxon>Autobranchia</taxon>
        <taxon>Pteriomorphia</taxon>
        <taxon>Mytilida</taxon>
        <taxon>Mytiloidea</taxon>
        <taxon>Mytilidae</taxon>
        <taxon>Mytilinae</taxon>
        <taxon>Mytilus</taxon>
    </lineage>
</organism>
<sequence length="1580" mass="176324">MDIARNNFFQYIFIGIIICMFNVTNSSRSTKESILKNVNHKETVIKEIENLRKKSNTFCTKPNRKGDKIHHIIRHTRDISFYDKLGTKSAVYFSGKEILKLKAFYSKIPSSSFTLSLSLNPEGGQHDPVTILELVDICNGKQTHNWLKIGIERSKHASTVYADTNYKPEEWTTIDVTYDKHVIKLYRDGALVAVDRHQHGAVFQQVSQNCKTILIGGDEPSKTFYRGSFKDLFFWNYAKNHSELGHSIAKDDQLFISDSFTDAKKWRSLFKTPPQIIEKVTISKSSQIAIKAPPCGETVCDDPVLLKSYRENSNLRHLKEINYKVFIIMNDDGSQPQITRKQLQKQHLALIDAFSPHNITFKQDVKNIKNTFLRQATVLYTCDSISIGDNVCDNDCFHPKTGYDGGDCDDLLPAVAECNPISIADEHCDPECNKFIWEWDGGDCCTPGSDFCFNPESQHRGYLSKEEFQDMVGEDSSSQLNIYLASTINTDIAGLSTYPWDKDVYGINGGVIVPPESFGAPGKMKGLIHEIGHVLGLWHVHHGISEMDCDDPCVETHASLELGDLCSDTEPTPDNKQCHDPDGSKSTCGLHSFRNTQFNNYMSYADDSCINSFTSDQSARMHCYLDLVYKPWRTEKKPTPVSLPPKIARSTNVSVTISWLSPLGSNQAYPVTICDVCKSDGSAAQYAHNATASHPESFLYLSQPLQAAGSPDAESCTASDKAWMMPDSYTCQRMECYIDLEFKFKFIPDKLKIWVPYTGSVDDFMLTGMGDPIKFIEITTDDLTVIPLDSFPASCDNVLSVRLNVKRPVTKVRIYVQHPYTAIDAAELLTSTPASECALCRQQKYRVIRSPEITGNQLIQTSKTEFTDRDLQLNTTYTYSIIVVTGNHESVPSPSVDFIIGQSFCGDGHVNTGEKCDDGNTIDGDGCDIDCKEEEFFKCSGEPSLCFIHDGDGICEDYERPYSVKDCGYYTPPGFEDQWANVAVANPEFQDDTCPESLSIGIPSVSQKCVSNTVPDEYWSPCNNYGKNDNYWIEIYFAKPKVATEIIIHFGSDGLDDLHRKQMMRIELITNDNITKTITPELHSIACKHNPIHVPIIHDLTQQFFLTKGARIKFSSPRISIAGARLRSSKFLDPVTIASCNSMELYDPSIGRCFNRSCNRPVCGTPRVKHGVTMCNGKREGSVCTVSCNQGYVLEGRINEFICVNGTWQSYTSLSCVPVNCGEPYIPYASISCPDGFQYGDKCNFNCKAPSRLQGDVSTIQCDSEGTWSLPNSFCQIHCKAPSVTDNARLLTKACKRGYHGLGKVCKFKCEKEFKVAGKSNFRKIYKLECDEDGLWKGESCVPITCPQPDTVFKGLYSCTHLFNVGSTCTMICPVNSVKQVITCGIDGTWNNSFSICKSSINGSCPIVHESTKVNFNCYGNKVGDQCGVHCFLPEAIAIVNGHSNKVRGRLASINDNLQDKDPVRTITCSVLLEWTPDPETITCKVGCNKAYIADGLCQAEYNTEECSWDGGDCCKSTVSDGIVLSIPFTCGKPCSCLDPNATENRIYKHNLKASKKKSRSRLITLSRYAWKHSFPSKDH</sequence>
<dbReference type="Pfam" id="PF13385">
    <property type="entry name" value="Laminin_G_3"/>
    <property type="match status" value="1"/>
</dbReference>
<dbReference type="InterPro" id="IPR043543">
    <property type="entry name" value="PAPPA/PAPPA2"/>
</dbReference>
<protein>
    <submittedName>
        <fullName evidence="9">PAPPA</fullName>
        <ecNumber evidence="9">3.4.24.79</ecNumber>
    </submittedName>
</protein>
<feature type="domain" description="Sushi" evidence="8">
    <location>
        <begin position="1344"/>
        <end position="1399"/>
    </location>
</feature>